<name>A0ABU4F5G8_9ACTN</name>
<evidence type="ECO:0000313" key="2">
    <source>
        <dbReference type="EMBL" id="MDV7215842.1"/>
    </source>
</evidence>
<feature type="compositionally biased region" description="Low complexity" evidence="1">
    <location>
        <begin position="299"/>
        <end position="337"/>
    </location>
</feature>
<dbReference type="InterPro" id="IPR011990">
    <property type="entry name" value="TPR-like_helical_dom_sf"/>
</dbReference>
<comment type="caution">
    <text evidence="2">The sequence shown here is derived from an EMBL/GenBank/DDBJ whole genome shotgun (WGS) entry which is preliminary data.</text>
</comment>
<organism evidence="2 3">
    <name type="scientific">Streptomyces prunicolor</name>
    <dbReference type="NCBI Taxonomy" id="67348"/>
    <lineage>
        <taxon>Bacteria</taxon>
        <taxon>Bacillati</taxon>
        <taxon>Actinomycetota</taxon>
        <taxon>Actinomycetes</taxon>
        <taxon>Kitasatosporales</taxon>
        <taxon>Streptomycetaceae</taxon>
        <taxon>Streptomyces</taxon>
    </lineage>
</organism>
<protein>
    <submittedName>
        <fullName evidence="2">Uncharacterized protein</fullName>
    </submittedName>
</protein>
<gene>
    <name evidence="2" type="ORF">R5A26_07745</name>
</gene>
<dbReference type="RefSeq" id="WP_317770590.1">
    <property type="nucleotide sequence ID" value="NZ_JAWMAJ010000018.1"/>
</dbReference>
<keyword evidence="3" id="KW-1185">Reference proteome</keyword>
<evidence type="ECO:0000256" key="1">
    <source>
        <dbReference type="SAM" id="MobiDB-lite"/>
    </source>
</evidence>
<evidence type="ECO:0000313" key="3">
    <source>
        <dbReference type="Proteomes" id="UP001187346"/>
    </source>
</evidence>
<dbReference type="Proteomes" id="UP001187346">
    <property type="component" value="Unassembled WGS sequence"/>
</dbReference>
<sequence length="621" mass="64646">MSKRLALWGEELFGRRERERRRGPTPANHAEIGLAPRGFEPCLLAVLRLSLGTDPDTRTSTGWFRESLARTGHLARAAELAYTTGDEVKRSEELLALVKAAADAEDLCGAQELAESIPVRQLRDQALVALVPAWARAGERERAVAVAESIRYPHNWGKTWALLAKAAAENGDTLDALKFADRADAEASSAGFDGTGGVLALLVEVADAAGDQVRAALLADRVEDFARSHRPSPWGQPGPLAVVLIREVLRGDLDRVDALLLRSLDAGAGAGAGAYAGAGAGADPGIGAGARAETGADAKAGAETGAGAEAGTGAEAEAGAGTEPEAGTGAGAEPEAGAGAGAGAEAGAGACASPLDRAKPVDQDTARQGDPDTFVTYLPSPSSPLGASDMACVLDAVAEIAAQDVALALADRAEALLDTVVGLDRHDLLHSLILLLAQRGEVERAMVLADRIDSPAARVGQQAEIVGQLARYGDTDRAEALAHGITDRRAQARALIDVVRELARRGDPDRAETVARSITDRWAQGEALIAVVEELARRGDPDRAEVLAHSIAYRATRARALAVLAELSDPPRARRLAAQVIVLDDWATALPLLERLAPRAPATIADRAEQQLPQPVLGDRS</sequence>
<accession>A0ABU4F5G8</accession>
<dbReference type="Gene3D" id="1.25.40.10">
    <property type="entry name" value="Tetratricopeptide repeat domain"/>
    <property type="match status" value="3"/>
</dbReference>
<feature type="compositionally biased region" description="Basic and acidic residues" evidence="1">
    <location>
        <begin position="356"/>
        <end position="370"/>
    </location>
</feature>
<dbReference type="EMBL" id="JAWMAJ010000018">
    <property type="protein sequence ID" value="MDV7215842.1"/>
    <property type="molecule type" value="Genomic_DNA"/>
</dbReference>
<proteinExistence type="predicted"/>
<reference evidence="2 3" key="1">
    <citation type="submission" date="2023-10" db="EMBL/GenBank/DDBJ databases">
        <title>Characterization of rhizosphere-enriched actinobacteria from wheat plants lab-grown on chernevaya soil.</title>
        <authorList>
            <person name="Tikhonova E.N."/>
            <person name="Konopkin A."/>
            <person name="Kravchenko I.K."/>
        </authorList>
    </citation>
    <scope>NUCLEOTIDE SEQUENCE [LARGE SCALE GENOMIC DNA]</scope>
    <source>
        <strain evidence="2 3">RR29</strain>
    </source>
</reference>
<feature type="region of interest" description="Disordered" evidence="1">
    <location>
        <begin position="299"/>
        <end position="373"/>
    </location>
</feature>